<dbReference type="AlphaFoldDB" id="A0A6J5TNE4"/>
<dbReference type="PANTHER" id="PTHR31669">
    <property type="entry name" value="PROTEIN FAR1-RELATED SEQUENCE 10-RELATED"/>
    <property type="match status" value="1"/>
</dbReference>
<dbReference type="GO" id="GO:0006355">
    <property type="term" value="P:regulation of DNA-templated transcription"/>
    <property type="evidence" value="ECO:0007669"/>
    <property type="project" value="UniProtKB-UniRule"/>
</dbReference>
<dbReference type="InterPro" id="IPR031052">
    <property type="entry name" value="FHY3/FAR1"/>
</dbReference>
<keyword evidence="1" id="KW-0479">Metal-binding</keyword>
<comment type="function">
    <text evidence="1">Putative transcription activator involved in regulating light control of development.</text>
</comment>
<evidence type="ECO:0000259" key="2">
    <source>
        <dbReference type="Pfam" id="PF10551"/>
    </source>
</evidence>
<feature type="domain" description="MULE transposase" evidence="2">
    <location>
        <begin position="2"/>
        <end position="40"/>
    </location>
</feature>
<dbReference type="Pfam" id="PF10551">
    <property type="entry name" value="MULE"/>
    <property type="match status" value="1"/>
</dbReference>
<dbReference type="PANTHER" id="PTHR31669:SF282">
    <property type="entry name" value="PROTEIN FAR1-RELATED SEQUENCE"/>
    <property type="match status" value="1"/>
</dbReference>
<accession>A0A6J5TNE4</accession>
<proteinExistence type="inferred from homology"/>
<name>A0A6J5TNE4_PRUAR</name>
<sequence length="229" mass="26357">MGNRKPVTIYTDQCQAIAHAISTVFLGTCHRLCTWHISRNATLKLASFYAIPEFKRLFNKCLEGDNTWLKTLYQLCEKWCPVFSLDTFTVRIKASKRSESMDNGLPYRAAIKSGLLLHASNIYTIKKIKLFETEVIDNLAVRMCQIGNDGTLQTFELKEEGRKRVHWWTKEAKKGWDANEHGESLQVSDKSSVTLRPNSLMRMAYDILSKEAKTDNTNRIAMQKLKEME</sequence>
<dbReference type="EMBL" id="CAEKDK010000001">
    <property type="protein sequence ID" value="CAB4264048.1"/>
    <property type="molecule type" value="Genomic_DNA"/>
</dbReference>
<comment type="subcellular location">
    <subcellularLocation>
        <location evidence="1">Nucleus</location>
    </subcellularLocation>
</comment>
<dbReference type="GO" id="GO:0008270">
    <property type="term" value="F:zinc ion binding"/>
    <property type="evidence" value="ECO:0007669"/>
    <property type="project" value="UniProtKB-UniRule"/>
</dbReference>
<keyword evidence="1" id="KW-0863">Zinc-finger</keyword>
<dbReference type="InterPro" id="IPR018289">
    <property type="entry name" value="MULE_transposase_dom"/>
</dbReference>
<keyword evidence="1" id="KW-0539">Nucleus</keyword>
<evidence type="ECO:0000256" key="1">
    <source>
        <dbReference type="RuleBase" id="RU367018"/>
    </source>
</evidence>
<gene>
    <name evidence="3" type="ORF">CURHAP_LOCUS5552</name>
</gene>
<comment type="similarity">
    <text evidence="1">Belongs to the FHY3/FAR1 family.</text>
</comment>
<evidence type="ECO:0000313" key="3">
    <source>
        <dbReference type="EMBL" id="CAB4264048.1"/>
    </source>
</evidence>
<protein>
    <recommendedName>
        <fullName evidence="1">Protein FAR1-RELATED SEQUENCE</fullName>
    </recommendedName>
</protein>
<keyword evidence="1" id="KW-0862">Zinc</keyword>
<dbReference type="GO" id="GO:0005634">
    <property type="term" value="C:nucleus"/>
    <property type="evidence" value="ECO:0007669"/>
    <property type="project" value="UniProtKB-SubCell"/>
</dbReference>
<reference evidence="3 4" key="1">
    <citation type="submission" date="2020-05" db="EMBL/GenBank/DDBJ databases">
        <authorList>
            <person name="Campoy J."/>
            <person name="Schneeberger K."/>
            <person name="Spophaly S."/>
        </authorList>
    </citation>
    <scope>NUCLEOTIDE SEQUENCE [LARGE SCALE GENOMIC DNA]</scope>
    <source>
        <strain evidence="3">PruArmRojPasFocal</strain>
    </source>
</reference>
<organism evidence="3 4">
    <name type="scientific">Prunus armeniaca</name>
    <name type="common">Apricot</name>
    <name type="synonym">Armeniaca vulgaris</name>
    <dbReference type="NCBI Taxonomy" id="36596"/>
    <lineage>
        <taxon>Eukaryota</taxon>
        <taxon>Viridiplantae</taxon>
        <taxon>Streptophyta</taxon>
        <taxon>Embryophyta</taxon>
        <taxon>Tracheophyta</taxon>
        <taxon>Spermatophyta</taxon>
        <taxon>Magnoliopsida</taxon>
        <taxon>eudicotyledons</taxon>
        <taxon>Gunneridae</taxon>
        <taxon>Pentapetalae</taxon>
        <taxon>rosids</taxon>
        <taxon>fabids</taxon>
        <taxon>Rosales</taxon>
        <taxon>Rosaceae</taxon>
        <taxon>Amygdaloideae</taxon>
        <taxon>Amygdaleae</taxon>
        <taxon>Prunus</taxon>
    </lineage>
</organism>
<dbReference type="Proteomes" id="UP000507222">
    <property type="component" value="Unassembled WGS sequence"/>
</dbReference>
<evidence type="ECO:0000313" key="4">
    <source>
        <dbReference type="Proteomes" id="UP000507222"/>
    </source>
</evidence>